<keyword evidence="2" id="KW-1185">Reference proteome</keyword>
<dbReference type="EMBL" id="CP000471">
    <property type="protein sequence ID" value="ABK43320.1"/>
    <property type="molecule type" value="Genomic_DNA"/>
</dbReference>
<evidence type="ECO:0000313" key="1">
    <source>
        <dbReference type="EMBL" id="ABK43320.1"/>
    </source>
</evidence>
<dbReference type="Proteomes" id="UP000002586">
    <property type="component" value="Chromosome"/>
</dbReference>
<organism evidence="1 2">
    <name type="scientific">Magnetococcus marinus (strain ATCC BAA-1437 / JCM 17883 / MC-1)</name>
    <dbReference type="NCBI Taxonomy" id="156889"/>
    <lineage>
        <taxon>Bacteria</taxon>
        <taxon>Pseudomonadati</taxon>
        <taxon>Pseudomonadota</taxon>
        <taxon>Magnetococcia</taxon>
        <taxon>Magnetococcales</taxon>
        <taxon>Magnetococcaceae</taxon>
        <taxon>Magnetococcus</taxon>
    </lineage>
</organism>
<dbReference type="KEGG" id="mgm:Mmc1_0800"/>
<dbReference type="RefSeq" id="WP_011712480.1">
    <property type="nucleotide sequence ID" value="NC_008576.1"/>
</dbReference>
<name>A0L5S7_MAGMM</name>
<proteinExistence type="predicted"/>
<gene>
    <name evidence="1" type="ordered locus">Mmc1_0800</name>
</gene>
<accession>A0L5S7</accession>
<dbReference type="STRING" id="156889.Mmc1_0800"/>
<sequence>MMTPSGIVERTAYAIVGRMVEAAEAAKTVLAWAEKASQTLPHATVAAEAMKAGLAGRAMPDADTLAAEHERRVWEEAARVLEELASQRE</sequence>
<evidence type="ECO:0000313" key="2">
    <source>
        <dbReference type="Proteomes" id="UP000002586"/>
    </source>
</evidence>
<dbReference type="AlphaFoldDB" id="A0L5S7"/>
<dbReference type="HOGENOM" id="CLU_2451051_0_0_5"/>
<reference evidence="1 2" key="2">
    <citation type="journal article" date="2012" name="Int. J. Syst. Evol. Microbiol.">
        <title>Magnetococcus marinus gen. nov., sp. nov., a marine, magnetotactic bacterium that represents a novel lineage (Magnetococcaceae fam. nov.; Magnetococcales ord. nov.) at the base of the Alphaproteobacteria.</title>
        <authorList>
            <person name="Bazylinski D.A."/>
            <person name="Williams T.J."/>
            <person name="Lefevre C.T."/>
            <person name="Berg R.J."/>
            <person name="Zhang C.L."/>
            <person name="Bowser S.S."/>
            <person name="Dean A.J."/>
            <person name="Beveridge T.J."/>
        </authorList>
    </citation>
    <scope>NUCLEOTIDE SEQUENCE [LARGE SCALE GENOMIC DNA]</scope>
    <source>
        <strain evidence="2">ATCC BAA-1437 / JCM 17883 / MC-1</strain>
    </source>
</reference>
<protein>
    <submittedName>
        <fullName evidence="1">Uncharacterized protein</fullName>
    </submittedName>
</protein>
<reference evidence="2" key="1">
    <citation type="journal article" date="2009" name="Appl. Environ. Microbiol.">
        <title>Complete genome sequence of the chemolithoautotrophic marine magnetotactic coccus strain MC-1.</title>
        <authorList>
            <person name="Schubbe S."/>
            <person name="Williams T.J."/>
            <person name="Xie G."/>
            <person name="Kiss H.E."/>
            <person name="Brettin T.S."/>
            <person name="Martinez D."/>
            <person name="Ross C.A."/>
            <person name="Schuler D."/>
            <person name="Cox B.L."/>
            <person name="Nealson K.H."/>
            <person name="Bazylinski D.A."/>
        </authorList>
    </citation>
    <scope>NUCLEOTIDE SEQUENCE [LARGE SCALE GENOMIC DNA]</scope>
    <source>
        <strain evidence="2">ATCC BAA-1437 / JCM 17883 / MC-1</strain>
    </source>
</reference>